<name>A0A1A8XKJ1_9PROT</name>
<organism evidence="2 3">
    <name type="scientific">Candidatus Accumulibacter aalborgensis</name>
    <dbReference type="NCBI Taxonomy" id="1860102"/>
    <lineage>
        <taxon>Bacteria</taxon>
        <taxon>Pseudomonadati</taxon>
        <taxon>Pseudomonadota</taxon>
        <taxon>Betaproteobacteria</taxon>
        <taxon>Candidatus Accumulibacter</taxon>
    </lineage>
</organism>
<sequence>MNGKDNARMALRLIELVLKEEDSGEVRELLVLWAVLLAALIGLVLLLRKS</sequence>
<keyword evidence="1" id="KW-0812">Transmembrane</keyword>
<keyword evidence="1" id="KW-0472">Membrane</keyword>
<dbReference type="AlphaFoldDB" id="A0A1A8XKJ1"/>
<accession>A0A1A8XKJ1</accession>
<keyword evidence="1" id="KW-1133">Transmembrane helix</keyword>
<dbReference type="Proteomes" id="UP000199169">
    <property type="component" value="Unassembled WGS sequence"/>
</dbReference>
<reference evidence="2 3" key="1">
    <citation type="submission" date="2016-06" db="EMBL/GenBank/DDBJ databases">
        <authorList>
            <person name="Kjaerup R.B."/>
            <person name="Dalgaard T.S."/>
            <person name="Juul-Madsen H.R."/>
        </authorList>
    </citation>
    <scope>NUCLEOTIDE SEQUENCE [LARGE SCALE GENOMIC DNA]</scope>
    <source>
        <strain evidence="2">3</strain>
    </source>
</reference>
<gene>
    <name evidence="2" type="ORF">ACCAA_1410007</name>
</gene>
<evidence type="ECO:0000256" key="1">
    <source>
        <dbReference type="SAM" id="Phobius"/>
    </source>
</evidence>
<proteinExistence type="predicted"/>
<evidence type="ECO:0000313" key="3">
    <source>
        <dbReference type="Proteomes" id="UP000199169"/>
    </source>
</evidence>
<protein>
    <submittedName>
        <fullName evidence="2">Uncharacterized protein</fullName>
    </submittedName>
</protein>
<feature type="transmembrane region" description="Helical" evidence="1">
    <location>
        <begin position="29"/>
        <end position="47"/>
    </location>
</feature>
<keyword evidence="3" id="KW-1185">Reference proteome</keyword>
<dbReference type="EMBL" id="FLQX01000048">
    <property type="protein sequence ID" value="SBT04458.1"/>
    <property type="molecule type" value="Genomic_DNA"/>
</dbReference>
<evidence type="ECO:0000313" key="2">
    <source>
        <dbReference type="EMBL" id="SBT04458.1"/>
    </source>
</evidence>